<protein>
    <submittedName>
        <fullName evidence="3">LAQU0S06e01420g1_1</fullName>
    </submittedName>
</protein>
<dbReference type="AlphaFoldDB" id="A0A0P1KS77"/>
<dbReference type="Gene3D" id="3.70.10.10">
    <property type="match status" value="1"/>
</dbReference>
<evidence type="ECO:0000313" key="4">
    <source>
        <dbReference type="Proteomes" id="UP000236544"/>
    </source>
</evidence>
<dbReference type="PANTHER" id="PTHR12900:SF0">
    <property type="entry name" value="CHECKPOINT PROTEIN"/>
    <property type="match status" value="1"/>
</dbReference>
<dbReference type="EMBL" id="LN890530">
    <property type="protein sequence ID" value="CUS22587.1"/>
    <property type="molecule type" value="Genomic_DNA"/>
</dbReference>
<name>A0A0P1KS77_9SACH</name>
<evidence type="ECO:0000313" key="3">
    <source>
        <dbReference type="EMBL" id="CUS22587.1"/>
    </source>
</evidence>
<proteinExistence type="predicted"/>
<dbReference type="GO" id="GO:0000723">
    <property type="term" value="P:telomere maintenance"/>
    <property type="evidence" value="ECO:0007669"/>
    <property type="project" value="TreeGrafter"/>
</dbReference>
<keyword evidence="4" id="KW-1185">Reference proteome</keyword>
<comment type="subcellular location">
    <subcellularLocation>
        <location evidence="1">Nucleus</location>
    </subcellularLocation>
</comment>
<dbReference type="Proteomes" id="UP000236544">
    <property type="component" value="Unassembled WGS sequence"/>
</dbReference>
<dbReference type="GO" id="GO:0035861">
    <property type="term" value="C:site of double-strand break"/>
    <property type="evidence" value="ECO:0007669"/>
    <property type="project" value="TreeGrafter"/>
</dbReference>
<keyword evidence="2" id="KW-0539">Nucleus</keyword>
<dbReference type="GO" id="GO:0044778">
    <property type="term" value="P:meiotic DNA integrity checkpoint signaling"/>
    <property type="evidence" value="ECO:0007669"/>
    <property type="project" value="TreeGrafter"/>
</dbReference>
<dbReference type="Pfam" id="PF04005">
    <property type="entry name" value="Hus1"/>
    <property type="match status" value="1"/>
</dbReference>
<accession>A0A0P1KS77</accession>
<gene>
    <name evidence="3" type="ORF">LAQU0_S06e01420g</name>
</gene>
<dbReference type="GO" id="GO:0033314">
    <property type="term" value="P:mitotic DNA replication checkpoint signaling"/>
    <property type="evidence" value="ECO:0007669"/>
    <property type="project" value="TreeGrafter"/>
</dbReference>
<dbReference type="GO" id="GO:0031573">
    <property type="term" value="P:mitotic intra-S DNA damage checkpoint signaling"/>
    <property type="evidence" value="ECO:0007669"/>
    <property type="project" value="TreeGrafter"/>
</dbReference>
<dbReference type="GO" id="GO:0006289">
    <property type="term" value="P:nucleotide-excision repair"/>
    <property type="evidence" value="ECO:0007669"/>
    <property type="project" value="TreeGrafter"/>
</dbReference>
<dbReference type="GO" id="GO:0030896">
    <property type="term" value="C:checkpoint clamp complex"/>
    <property type="evidence" value="ECO:0007669"/>
    <property type="project" value="InterPro"/>
</dbReference>
<evidence type="ECO:0000256" key="1">
    <source>
        <dbReference type="ARBA" id="ARBA00004123"/>
    </source>
</evidence>
<dbReference type="OrthoDB" id="419537at2759"/>
<dbReference type="InterPro" id="IPR007150">
    <property type="entry name" value="HUS1/Mec3"/>
</dbReference>
<dbReference type="PANTHER" id="PTHR12900">
    <property type="entry name" value="MITOTIC AND DNA DAMAGE CHECKPOINT PROTEIN HUS1"/>
    <property type="match status" value="1"/>
</dbReference>
<dbReference type="GO" id="GO:0000724">
    <property type="term" value="P:double-strand break repair via homologous recombination"/>
    <property type="evidence" value="ECO:0007669"/>
    <property type="project" value="TreeGrafter"/>
</dbReference>
<evidence type="ECO:0000256" key="2">
    <source>
        <dbReference type="ARBA" id="ARBA00023242"/>
    </source>
</evidence>
<organism evidence="3 4">
    <name type="scientific">Lachancea quebecensis</name>
    <dbReference type="NCBI Taxonomy" id="1654605"/>
    <lineage>
        <taxon>Eukaryota</taxon>
        <taxon>Fungi</taxon>
        <taxon>Dikarya</taxon>
        <taxon>Ascomycota</taxon>
        <taxon>Saccharomycotina</taxon>
        <taxon>Saccharomycetes</taxon>
        <taxon>Saccharomycetales</taxon>
        <taxon>Saccharomycetaceae</taxon>
        <taxon>Lachancea</taxon>
    </lineage>
</organism>
<sequence>MKLKIIVNGSQSPEDFKLLKSTVATVASLRKTAVLRFTSERLVIVSSPSSTASGTSVLHGDKGQLWCTIPRDAFTFYSVVSARDLNTIAMECSCDMLHSILKKYDKTISQGNDGDMIIKLQSMPEWNVNTSQASDGKDGSAARVNPMCALGVSFEEVVYTTTDANASAKSGGGNSGGIKTISHSFKVPARLLFRAQDAKIQEPMINYTQLMMYRLPAPQGEWGRGFQNFLRRIERYSNVNNIKLSAKKFWQQEERTASQETGGDHAFKIIVNELDWYLEICWNGPLDAMVQPENIQEEAQDSRALAEVDPARAADQSLFIEDSASNANEALDIPMENTPEASQDPQPSKHEVIIRCKDWKVCSKLYDAFEEVVLAISHDESCVFHCTLPRGNVEDENGERAREYGQVIYYMARAKRI</sequence>
<reference evidence="4" key="1">
    <citation type="submission" date="2015-10" db="EMBL/GenBank/DDBJ databases">
        <authorList>
            <person name="Devillers H."/>
        </authorList>
    </citation>
    <scope>NUCLEOTIDE SEQUENCE [LARGE SCALE GENOMIC DNA]</scope>
</reference>